<gene>
    <name evidence="14" type="ORF">NBM05_07710</name>
</gene>
<dbReference type="Pfam" id="PF01435">
    <property type="entry name" value="Peptidase_M48"/>
    <property type="match status" value="2"/>
</dbReference>
<keyword evidence="4 12" id="KW-0812">Transmembrane</keyword>
<reference evidence="14" key="1">
    <citation type="submission" date="2022-06" db="EMBL/GenBank/DDBJ databases">
        <title>Rothia sp. isolated from sandalwood seedling.</title>
        <authorList>
            <person name="Tuikhar N."/>
            <person name="Kirdat K."/>
            <person name="Thorat V."/>
            <person name="Swetha P."/>
            <person name="Padma S."/>
            <person name="Sundararaj R."/>
            <person name="Yadav A."/>
        </authorList>
    </citation>
    <scope>NUCLEOTIDE SEQUENCE</scope>
    <source>
        <strain evidence="14">AR01</strain>
    </source>
</reference>
<evidence type="ECO:0000256" key="8">
    <source>
        <dbReference type="ARBA" id="ARBA00022989"/>
    </source>
</evidence>
<evidence type="ECO:0000256" key="10">
    <source>
        <dbReference type="ARBA" id="ARBA00023136"/>
    </source>
</evidence>
<evidence type="ECO:0000256" key="7">
    <source>
        <dbReference type="ARBA" id="ARBA00022833"/>
    </source>
</evidence>
<name>A0A9X2HA96_9MICC</name>
<evidence type="ECO:0000256" key="6">
    <source>
        <dbReference type="ARBA" id="ARBA00022801"/>
    </source>
</evidence>
<dbReference type="EC" id="3.4.24.-" evidence="14"/>
<feature type="transmembrane region" description="Helical" evidence="12">
    <location>
        <begin position="85"/>
        <end position="111"/>
    </location>
</feature>
<keyword evidence="7" id="KW-0862">Zinc</keyword>
<dbReference type="InterPro" id="IPR050083">
    <property type="entry name" value="HtpX_protease"/>
</dbReference>
<keyword evidence="2" id="KW-1003">Cell membrane</keyword>
<keyword evidence="6 14" id="KW-0378">Hydrolase</keyword>
<evidence type="ECO:0000256" key="9">
    <source>
        <dbReference type="ARBA" id="ARBA00023049"/>
    </source>
</evidence>
<keyword evidence="9 14" id="KW-0482">Metalloprotease</keyword>
<dbReference type="PANTHER" id="PTHR43221">
    <property type="entry name" value="PROTEASE HTPX"/>
    <property type="match status" value="1"/>
</dbReference>
<feature type="compositionally biased region" description="Pro residues" evidence="11">
    <location>
        <begin position="496"/>
        <end position="508"/>
    </location>
</feature>
<evidence type="ECO:0000256" key="11">
    <source>
        <dbReference type="SAM" id="MobiDB-lite"/>
    </source>
</evidence>
<accession>A0A9X2HA96</accession>
<comment type="cofactor">
    <cofactor evidence="1">
        <name>Zn(2+)</name>
        <dbReference type="ChEBI" id="CHEBI:29105"/>
    </cofactor>
</comment>
<evidence type="ECO:0000256" key="12">
    <source>
        <dbReference type="SAM" id="Phobius"/>
    </source>
</evidence>
<dbReference type="EMBL" id="JANAFB010000015">
    <property type="protein sequence ID" value="MCP3425894.1"/>
    <property type="molecule type" value="Genomic_DNA"/>
</dbReference>
<feature type="domain" description="Peptidase M48" evidence="13">
    <location>
        <begin position="261"/>
        <end position="349"/>
    </location>
</feature>
<dbReference type="GO" id="GO:0004222">
    <property type="term" value="F:metalloendopeptidase activity"/>
    <property type="evidence" value="ECO:0007669"/>
    <property type="project" value="InterPro"/>
</dbReference>
<evidence type="ECO:0000313" key="15">
    <source>
        <dbReference type="Proteomes" id="UP001139502"/>
    </source>
</evidence>
<evidence type="ECO:0000313" key="14">
    <source>
        <dbReference type="EMBL" id="MCP3425894.1"/>
    </source>
</evidence>
<dbReference type="Proteomes" id="UP001139502">
    <property type="component" value="Unassembled WGS sequence"/>
</dbReference>
<keyword evidence="10 12" id="KW-0472">Membrane</keyword>
<keyword evidence="5" id="KW-0479">Metal-binding</keyword>
<dbReference type="RefSeq" id="WP_254166313.1">
    <property type="nucleotide sequence ID" value="NZ_JANAFB010000015.1"/>
</dbReference>
<evidence type="ECO:0000256" key="3">
    <source>
        <dbReference type="ARBA" id="ARBA00022670"/>
    </source>
</evidence>
<evidence type="ECO:0000256" key="1">
    <source>
        <dbReference type="ARBA" id="ARBA00001947"/>
    </source>
</evidence>
<evidence type="ECO:0000256" key="5">
    <source>
        <dbReference type="ARBA" id="ARBA00022723"/>
    </source>
</evidence>
<dbReference type="GO" id="GO:0046872">
    <property type="term" value="F:metal ion binding"/>
    <property type="evidence" value="ECO:0007669"/>
    <property type="project" value="UniProtKB-KW"/>
</dbReference>
<feature type="compositionally biased region" description="Basic and acidic residues" evidence="11">
    <location>
        <begin position="533"/>
        <end position="546"/>
    </location>
</feature>
<sequence>MSNYPTGQGPESSFQRDSHRYGGPGTSPAEEALPRDPLPDDLSNGWVPEDSRQRARSPFPPPALFSTQSLLAESLRKLLRHPGEIPWLIVGFCVTLAGYTYSLWILFFQVLVADTLRDSSDPYLQEQAERLTSSTIEQILAIIFLLPLIIFFSRGIMYAQLRISGVRISPTQFPEAYQMLVEAATAAGLRRVPDAYVVLGNGLINAFAAGHGHRRFVAVYSDLFEIGGRARDPEALRFIIGHEVGHIAAGHTSYFRLLGLSFFAQVPVLYSVLSRAQEYTADNFGYRYRPGGARGSIRVLAAGKYLNAEVNFDEFADRAVYERGPFVWMANLGGTHPALTWRAHALRDRSAPGRLIWRPRFNPPATPLSMVPAAEAAELWADPQQGERFIAAYPESVGNQHWGVNETVAKVPAEQRDRRIPDLLDTRWAARAAASRAGPGIPARAGRRPAGRRVRKPAGPRSANRRDRRPAGPRSADPRDRRAAGPRSANRRDPRPVGPPPAVPSPADRPPRARPRMIPVTPVPAPGAPGTRRRAEAHDARAPRMG</sequence>
<feature type="compositionally biased region" description="Polar residues" evidence="11">
    <location>
        <begin position="1"/>
        <end position="13"/>
    </location>
</feature>
<feature type="region of interest" description="Disordered" evidence="11">
    <location>
        <begin position="432"/>
        <end position="546"/>
    </location>
</feature>
<feature type="compositionally biased region" description="Low complexity" evidence="11">
    <location>
        <begin position="432"/>
        <end position="444"/>
    </location>
</feature>
<feature type="compositionally biased region" description="Basic residues" evidence="11">
    <location>
        <begin position="445"/>
        <end position="458"/>
    </location>
</feature>
<dbReference type="GO" id="GO:0006508">
    <property type="term" value="P:proteolysis"/>
    <property type="evidence" value="ECO:0007669"/>
    <property type="project" value="UniProtKB-KW"/>
</dbReference>
<feature type="region of interest" description="Disordered" evidence="11">
    <location>
        <begin position="1"/>
        <end position="61"/>
    </location>
</feature>
<proteinExistence type="predicted"/>
<dbReference type="PANTHER" id="PTHR43221:SF2">
    <property type="entry name" value="PROTEASE HTPX HOMOLOG"/>
    <property type="match status" value="1"/>
</dbReference>
<organism evidence="14 15">
    <name type="scientific">Rothia santali</name>
    <dbReference type="NCBI Taxonomy" id="2949643"/>
    <lineage>
        <taxon>Bacteria</taxon>
        <taxon>Bacillati</taxon>
        <taxon>Actinomycetota</taxon>
        <taxon>Actinomycetes</taxon>
        <taxon>Micrococcales</taxon>
        <taxon>Micrococcaceae</taxon>
        <taxon>Rothia</taxon>
    </lineage>
</organism>
<evidence type="ECO:0000256" key="2">
    <source>
        <dbReference type="ARBA" id="ARBA00022475"/>
    </source>
</evidence>
<keyword evidence="8 12" id="KW-1133">Transmembrane helix</keyword>
<keyword evidence="3" id="KW-0645">Protease</keyword>
<dbReference type="AlphaFoldDB" id="A0A9X2HA96"/>
<dbReference type="CDD" id="cd07325">
    <property type="entry name" value="M48_Ste24p_like"/>
    <property type="match status" value="1"/>
</dbReference>
<evidence type="ECO:0000256" key="4">
    <source>
        <dbReference type="ARBA" id="ARBA00022692"/>
    </source>
</evidence>
<feature type="domain" description="Peptidase M48" evidence="13">
    <location>
        <begin position="174"/>
        <end position="254"/>
    </location>
</feature>
<dbReference type="Gene3D" id="3.30.2010.10">
    <property type="entry name" value="Metalloproteases ('zincins'), catalytic domain"/>
    <property type="match status" value="1"/>
</dbReference>
<feature type="transmembrane region" description="Helical" evidence="12">
    <location>
        <begin position="131"/>
        <end position="152"/>
    </location>
</feature>
<protein>
    <submittedName>
        <fullName evidence="14">M48 family metalloprotease</fullName>
        <ecNumber evidence="14">3.4.24.-</ecNumber>
    </submittedName>
</protein>
<dbReference type="InterPro" id="IPR001915">
    <property type="entry name" value="Peptidase_M48"/>
</dbReference>
<comment type="caution">
    <text evidence="14">The sequence shown here is derived from an EMBL/GenBank/DDBJ whole genome shotgun (WGS) entry which is preliminary data.</text>
</comment>
<keyword evidence="15" id="KW-1185">Reference proteome</keyword>
<evidence type="ECO:0000259" key="13">
    <source>
        <dbReference type="Pfam" id="PF01435"/>
    </source>
</evidence>